<dbReference type="GO" id="GO:0010498">
    <property type="term" value="P:proteasomal protein catabolic process"/>
    <property type="evidence" value="ECO:0007669"/>
    <property type="project" value="InterPro"/>
</dbReference>
<dbReference type="GO" id="GO:0008233">
    <property type="term" value="F:peptidase activity"/>
    <property type="evidence" value="ECO:0007669"/>
    <property type="project" value="InterPro"/>
</dbReference>
<dbReference type="EC" id="6.3.2.-" evidence="3"/>
<comment type="similarity">
    <text evidence="1">Belongs to the Pup ligase/Pup deamidase family. Pup deamidase subfamily.</text>
</comment>
<feature type="active site" description="Proton acceptor" evidence="2">
    <location>
        <position position="95"/>
    </location>
</feature>
<organism evidence="3 4">
    <name type="scientific">Actinoalloteichus fjordicus</name>
    <dbReference type="NCBI Taxonomy" id="1612552"/>
    <lineage>
        <taxon>Bacteria</taxon>
        <taxon>Bacillati</taxon>
        <taxon>Actinomycetota</taxon>
        <taxon>Actinomycetes</taxon>
        <taxon>Pseudonocardiales</taxon>
        <taxon>Pseudonocardiaceae</taxon>
        <taxon>Actinoalloteichus</taxon>
    </lineage>
</organism>
<dbReference type="InterPro" id="IPR004347">
    <property type="entry name" value="Pup_ligase/deamidase"/>
</dbReference>
<dbReference type="GO" id="GO:0016811">
    <property type="term" value="F:hydrolase activity, acting on carbon-nitrogen (but not peptide) bonds, in linear amides"/>
    <property type="evidence" value="ECO:0007669"/>
    <property type="project" value="InterPro"/>
</dbReference>
<dbReference type="EMBL" id="CP016076">
    <property type="protein sequence ID" value="APU14633.1"/>
    <property type="molecule type" value="Genomic_DNA"/>
</dbReference>
<dbReference type="NCBIfam" id="TIGR03688">
    <property type="entry name" value="depupylase_Dop"/>
    <property type="match status" value="1"/>
</dbReference>
<dbReference type="GO" id="GO:0070490">
    <property type="term" value="P:protein pupylation"/>
    <property type="evidence" value="ECO:0007669"/>
    <property type="project" value="TreeGrafter"/>
</dbReference>
<keyword evidence="3" id="KW-0436">Ligase</keyword>
<evidence type="ECO:0000256" key="1">
    <source>
        <dbReference type="ARBA" id="ARBA00009114"/>
    </source>
</evidence>
<dbReference type="InterPro" id="IPR022366">
    <property type="entry name" value="Pup_deamidase"/>
</dbReference>
<dbReference type="GO" id="GO:0005524">
    <property type="term" value="F:ATP binding"/>
    <property type="evidence" value="ECO:0007669"/>
    <property type="project" value="TreeGrafter"/>
</dbReference>
<accession>A0AAC9PS04</accession>
<dbReference type="GO" id="GO:0019941">
    <property type="term" value="P:modification-dependent protein catabolic process"/>
    <property type="evidence" value="ECO:0007669"/>
    <property type="project" value="InterPro"/>
</dbReference>
<evidence type="ECO:0000313" key="3">
    <source>
        <dbReference type="EMBL" id="APU14633.1"/>
    </source>
</evidence>
<gene>
    <name evidence="3" type="ORF">UA74_12875</name>
</gene>
<dbReference type="PANTHER" id="PTHR42307:SF2">
    <property type="entry name" value="PUP DEAMIDASE_DEPUPYLASE"/>
    <property type="match status" value="1"/>
</dbReference>
<keyword evidence="4" id="KW-1185">Reference proteome</keyword>
<keyword evidence="3" id="KW-0647">Proteasome</keyword>
<evidence type="ECO:0000256" key="2">
    <source>
        <dbReference type="PIRSR" id="PIRSR018077-1"/>
    </source>
</evidence>
<protein>
    <submittedName>
        <fullName evidence="3">Proteasome accessory factor PafA2</fullName>
        <ecNumber evidence="3">6.3.2.-</ecNumber>
    </submittedName>
</protein>
<dbReference type="GO" id="GO:0016874">
    <property type="term" value="F:ligase activity"/>
    <property type="evidence" value="ECO:0007669"/>
    <property type="project" value="UniProtKB-KW"/>
</dbReference>
<dbReference type="AlphaFoldDB" id="A0AAC9PS04"/>
<name>A0AAC9PS04_9PSEU</name>
<dbReference type="PIRSF" id="PIRSF018077">
    <property type="entry name" value="UCP018077"/>
    <property type="match status" value="1"/>
</dbReference>
<dbReference type="PANTHER" id="PTHR42307">
    <property type="entry name" value="PUP DEAMIDASE/DEPUPYLASE"/>
    <property type="match status" value="1"/>
</dbReference>
<sequence length="499" mass="54643">MRRIMGTEVEYGIAVPGDSTANPVLTSTQVVLAYAASADIPRSRRARWDYEVESPLRDARGFDLGAGHFPSADPDSDDLGAANVILTNGARLYVDHAHPEYSAPEVTNPRDAVIWDKAGERIMEAAAMRAATVPGQPRLQLYKNNIDNKGASYGTHENYLMARSTPFTAVVAGLTPFFASRQVICGSGRVGLGASGDGAGFQLSQRADYIEVEVGLETTLKRGIINTRDEPHADADKYRRLHVIIGDANLAETSTYLKLGTTALVLDMIESGHRFDDLRLADPVHAVHAISHDPGLRATVSLADGRRFTGLDLQWAYHERAERFAEAGGVEPPGRDVLAAWGEILSALGRDPMECADRLDWPAKLRLLEGYRSRDGLGWASPRLHLVDLQYSDVRLDKGLYNRLVARGSMRRLVAEEEVLAAVTAPPEDTRAYFRGRCLERYPSAVSAASWDSVIFDLGRDSLVRIPTLEPLRGTKAHVGHLLEAAQTAEELVDSLTRR</sequence>
<dbReference type="KEGG" id="acad:UA74_12875"/>
<dbReference type="Proteomes" id="UP000185511">
    <property type="component" value="Chromosome"/>
</dbReference>
<dbReference type="GO" id="GO:0000502">
    <property type="term" value="C:proteasome complex"/>
    <property type="evidence" value="ECO:0007669"/>
    <property type="project" value="UniProtKB-KW"/>
</dbReference>
<dbReference type="Pfam" id="PF03136">
    <property type="entry name" value="Pup_ligase"/>
    <property type="match status" value="1"/>
</dbReference>
<evidence type="ECO:0000313" key="4">
    <source>
        <dbReference type="Proteomes" id="UP000185511"/>
    </source>
</evidence>
<reference evidence="4" key="1">
    <citation type="submission" date="2016-06" db="EMBL/GenBank/DDBJ databases">
        <title>Complete genome sequence of Actinoalloteichus fjordicus DSM 46855 (=ADI127-17), type strain of the new species Actinoalloteichus fjordicus.</title>
        <authorList>
            <person name="Ruckert C."/>
            <person name="Nouioui I."/>
            <person name="Willmese J."/>
            <person name="van Wezel G."/>
            <person name="Klenk H.-P."/>
            <person name="Kalinowski J."/>
            <person name="Zotchev S.B."/>
        </authorList>
    </citation>
    <scope>NUCLEOTIDE SEQUENCE [LARGE SCALE GENOMIC DNA]</scope>
    <source>
        <strain evidence="4">ADI127-7</strain>
    </source>
</reference>
<proteinExistence type="inferred from homology"/>
<dbReference type="RefSeq" id="WP_075740466.1">
    <property type="nucleotide sequence ID" value="NZ_CP016076.1"/>
</dbReference>